<proteinExistence type="predicted"/>
<accession>A0A4R0JR30</accession>
<comment type="caution">
    <text evidence="6">The sequence shown here is derived from an EMBL/GenBank/DDBJ whole genome shotgun (WGS) entry which is preliminary data.</text>
</comment>
<evidence type="ECO:0000259" key="5">
    <source>
        <dbReference type="PROSITE" id="PS51118"/>
    </source>
</evidence>
<reference evidence="6 7" key="1">
    <citation type="submission" date="2019-02" db="EMBL/GenBank/DDBJ databases">
        <title>Kribbella capetownensis sp. nov. and Kribbella speibonae sp. nov., isolated from soil.</title>
        <authorList>
            <person name="Curtis S.M."/>
            <person name="Norton I."/>
            <person name="Everest G.J."/>
            <person name="Meyers P.R."/>
        </authorList>
    </citation>
    <scope>NUCLEOTIDE SEQUENCE [LARGE SCALE GENOMIC DNA]</scope>
    <source>
        <strain evidence="6 7">YM53</strain>
    </source>
</reference>
<keyword evidence="7" id="KW-1185">Reference proteome</keyword>
<dbReference type="PANTHER" id="PTHR33204">
    <property type="entry name" value="TRANSCRIPTIONAL REGULATOR, MARR FAMILY"/>
    <property type="match status" value="1"/>
</dbReference>
<sequence length="155" mass="17353">MTETQPNCSIARTLDLVSDRWTFLILREAHLGTTRFADFRDYLGIAPNILANRLAAMVESGLLEKHEYRADGERTRSSYHLTPAGEDLKLVLAALQQWGDTHVPRKAGPTVLRRDTRSNDVVRVAFTTPDGNAVPPENVTFEPVPKGPADRSTWR</sequence>
<dbReference type="Proteomes" id="UP000293342">
    <property type="component" value="Unassembled WGS sequence"/>
</dbReference>
<evidence type="ECO:0000256" key="2">
    <source>
        <dbReference type="ARBA" id="ARBA00023125"/>
    </source>
</evidence>
<gene>
    <name evidence="6" type="ORF">E0H75_20475</name>
</gene>
<dbReference type="InterPro" id="IPR036388">
    <property type="entry name" value="WH-like_DNA-bd_sf"/>
</dbReference>
<protein>
    <submittedName>
        <fullName evidence="6">Transcriptional regulator</fullName>
    </submittedName>
</protein>
<dbReference type="OrthoDB" id="9792527at2"/>
<dbReference type="Gene3D" id="1.10.10.10">
    <property type="entry name" value="Winged helix-like DNA-binding domain superfamily/Winged helix DNA-binding domain"/>
    <property type="match status" value="1"/>
</dbReference>
<dbReference type="SUPFAM" id="SSF46785">
    <property type="entry name" value="Winged helix' DNA-binding domain"/>
    <property type="match status" value="1"/>
</dbReference>
<evidence type="ECO:0000256" key="1">
    <source>
        <dbReference type="ARBA" id="ARBA00023015"/>
    </source>
</evidence>
<dbReference type="InterPro" id="IPR036390">
    <property type="entry name" value="WH_DNA-bd_sf"/>
</dbReference>
<dbReference type="InterPro" id="IPR002577">
    <property type="entry name" value="HTH_HxlR"/>
</dbReference>
<evidence type="ECO:0000313" key="6">
    <source>
        <dbReference type="EMBL" id="TCC48940.1"/>
    </source>
</evidence>
<feature type="region of interest" description="Disordered" evidence="4">
    <location>
        <begin position="133"/>
        <end position="155"/>
    </location>
</feature>
<keyword evidence="2" id="KW-0238">DNA-binding</keyword>
<feature type="domain" description="HTH hxlR-type" evidence="5">
    <location>
        <begin position="8"/>
        <end position="107"/>
    </location>
</feature>
<dbReference type="RefSeq" id="WP_131515176.1">
    <property type="nucleotide sequence ID" value="NZ_SJKD01000004.1"/>
</dbReference>
<evidence type="ECO:0000256" key="3">
    <source>
        <dbReference type="ARBA" id="ARBA00023163"/>
    </source>
</evidence>
<name>A0A4R0JR30_9ACTN</name>
<dbReference type="AlphaFoldDB" id="A0A4R0JR30"/>
<keyword evidence="3" id="KW-0804">Transcription</keyword>
<dbReference type="PANTHER" id="PTHR33204:SF18">
    <property type="entry name" value="TRANSCRIPTIONAL REGULATORY PROTEIN"/>
    <property type="match status" value="1"/>
</dbReference>
<dbReference type="PROSITE" id="PS51118">
    <property type="entry name" value="HTH_HXLR"/>
    <property type="match status" value="1"/>
</dbReference>
<organism evidence="6 7">
    <name type="scientific">Kribbella capetownensis</name>
    <dbReference type="NCBI Taxonomy" id="1572659"/>
    <lineage>
        <taxon>Bacteria</taxon>
        <taxon>Bacillati</taxon>
        <taxon>Actinomycetota</taxon>
        <taxon>Actinomycetes</taxon>
        <taxon>Propionibacteriales</taxon>
        <taxon>Kribbellaceae</taxon>
        <taxon>Kribbella</taxon>
    </lineage>
</organism>
<dbReference type="GO" id="GO:0003677">
    <property type="term" value="F:DNA binding"/>
    <property type="evidence" value="ECO:0007669"/>
    <property type="project" value="UniProtKB-KW"/>
</dbReference>
<dbReference type="Pfam" id="PF01638">
    <property type="entry name" value="HxlR"/>
    <property type="match status" value="1"/>
</dbReference>
<evidence type="ECO:0000313" key="7">
    <source>
        <dbReference type="Proteomes" id="UP000293342"/>
    </source>
</evidence>
<dbReference type="EMBL" id="SJKD01000004">
    <property type="protein sequence ID" value="TCC48940.1"/>
    <property type="molecule type" value="Genomic_DNA"/>
</dbReference>
<evidence type="ECO:0000256" key="4">
    <source>
        <dbReference type="SAM" id="MobiDB-lite"/>
    </source>
</evidence>
<keyword evidence="1" id="KW-0805">Transcription regulation</keyword>